<dbReference type="EMBL" id="ACYE01000231">
    <property type="protein sequence ID" value="EFE40686.1"/>
    <property type="molecule type" value="Genomic_DNA"/>
</dbReference>
<evidence type="ECO:0000313" key="3">
    <source>
        <dbReference type="Proteomes" id="UP000008383"/>
    </source>
</evidence>
<organism evidence="2 3">
    <name type="scientific">Trichophyton verrucosum (strain HKI 0517)</name>
    <dbReference type="NCBI Taxonomy" id="663202"/>
    <lineage>
        <taxon>Eukaryota</taxon>
        <taxon>Fungi</taxon>
        <taxon>Dikarya</taxon>
        <taxon>Ascomycota</taxon>
        <taxon>Pezizomycotina</taxon>
        <taxon>Eurotiomycetes</taxon>
        <taxon>Eurotiomycetidae</taxon>
        <taxon>Onygenales</taxon>
        <taxon>Arthrodermataceae</taxon>
        <taxon>Trichophyton</taxon>
    </lineage>
</organism>
<dbReference type="Proteomes" id="UP000008383">
    <property type="component" value="Unassembled WGS sequence"/>
</dbReference>
<dbReference type="GeneID" id="9578157"/>
<proteinExistence type="predicted"/>
<dbReference type="AlphaFoldDB" id="D4DBS9"/>
<feature type="non-terminal residue" evidence="2">
    <location>
        <position position="1"/>
    </location>
</feature>
<accession>D4DBS9</accession>
<dbReference type="KEGG" id="tve:TRV_04580"/>
<keyword evidence="3" id="KW-1185">Reference proteome</keyword>
<evidence type="ECO:0000256" key="1">
    <source>
        <dbReference type="SAM" id="MobiDB-lite"/>
    </source>
</evidence>
<gene>
    <name evidence="2" type="ORF">TRV_04580</name>
</gene>
<reference evidence="3" key="1">
    <citation type="journal article" date="2011" name="Genome Biol.">
        <title>Comparative and functional genomics provide insights into the pathogenicity of dermatophytic fungi.</title>
        <authorList>
            <person name="Burmester A."/>
            <person name="Shelest E."/>
            <person name="Gloeckner G."/>
            <person name="Heddergott C."/>
            <person name="Schindler S."/>
            <person name="Staib P."/>
            <person name="Heidel A."/>
            <person name="Felder M."/>
            <person name="Petzold A."/>
            <person name="Szafranski K."/>
            <person name="Feuermann M."/>
            <person name="Pedruzzi I."/>
            <person name="Priebe S."/>
            <person name="Groth M."/>
            <person name="Winkler R."/>
            <person name="Li W."/>
            <person name="Kniemeyer O."/>
            <person name="Schroeckh V."/>
            <person name="Hertweck C."/>
            <person name="Hube B."/>
            <person name="White T.C."/>
            <person name="Platzer M."/>
            <person name="Guthke R."/>
            <person name="Heitman J."/>
            <person name="Woestemeyer J."/>
            <person name="Zipfel P.F."/>
            <person name="Monod M."/>
            <person name="Brakhage A.A."/>
        </authorList>
    </citation>
    <scope>NUCLEOTIDE SEQUENCE [LARGE SCALE GENOMIC DNA]</scope>
    <source>
        <strain evidence="3">HKI 0517</strain>
    </source>
</reference>
<protein>
    <submittedName>
        <fullName evidence="2">Uncharacterized protein</fullName>
    </submittedName>
</protein>
<evidence type="ECO:0000313" key="2">
    <source>
        <dbReference type="EMBL" id="EFE40686.1"/>
    </source>
</evidence>
<comment type="caution">
    <text evidence="2">The sequence shown here is derived from an EMBL/GenBank/DDBJ whole genome shotgun (WGS) entry which is preliminary data.</text>
</comment>
<name>D4DBS9_TRIVH</name>
<dbReference type="HOGENOM" id="CLU_1870154_0_0_1"/>
<feature type="region of interest" description="Disordered" evidence="1">
    <location>
        <begin position="81"/>
        <end position="105"/>
    </location>
</feature>
<feature type="compositionally biased region" description="Basic and acidic residues" evidence="1">
    <location>
        <begin position="82"/>
        <end position="105"/>
    </location>
</feature>
<dbReference type="RefSeq" id="XP_003021304.1">
    <property type="nucleotide sequence ID" value="XM_003021258.1"/>
</dbReference>
<sequence>KIRIVLRRLEGARKEQIVVPGEIPRAFYPVIKVGGGRVKKANPPPPAIGQDRIISKYPDKAEKQLQKINASEKYNYSRTKFKKDTKFKDREPRTRSKDPAKVGLQKREGKNVAIQVIKKNDWDGFFEDYHSFFSTLS</sequence>